<feature type="transmembrane region" description="Helical" evidence="8">
    <location>
        <begin position="308"/>
        <end position="329"/>
    </location>
</feature>
<evidence type="ECO:0000256" key="3">
    <source>
        <dbReference type="ARBA" id="ARBA00022475"/>
    </source>
</evidence>
<evidence type="ECO:0000256" key="6">
    <source>
        <dbReference type="ARBA" id="ARBA00023136"/>
    </source>
</evidence>
<feature type="transmembrane region" description="Helical" evidence="8">
    <location>
        <begin position="463"/>
        <end position="483"/>
    </location>
</feature>
<feature type="transmembrane region" description="Helical" evidence="8">
    <location>
        <begin position="215"/>
        <end position="236"/>
    </location>
</feature>
<name>A0A3E0VDU7_9MICO</name>
<feature type="region of interest" description="Disordered" evidence="7">
    <location>
        <begin position="491"/>
        <end position="529"/>
    </location>
</feature>
<keyword evidence="4 8" id="KW-0812">Transmembrane</keyword>
<evidence type="ECO:0000256" key="4">
    <source>
        <dbReference type="ARBA" id="ARBA00022692"/>
    </source>
</evidence>
<dbReference type="Proteomes" id="UP000256709">
    <property type="component" value="Unassembled WGS sequence"/>
</dbReference>
<dbReference type="EMBL" id="NBXA01000026">
    <property type="protein sequence ID" value="RFA07648.1"/>
    <property type="molecule type" value="Genomic_DNA"/>
</dbReference>
<proteinExistence type="predicted"/>
<evidence type="ECO:0000256" key="2">
    <source>
        <dbReference type="ARBA" id="ARBA00022448"/>
    </source>
</evidence>
<evidence type="ECO:0000313" key="9">
    <source>
        <dbReference type="EMBL" id="RFA07648.1"/>
    </source>
</evidence>
<organism evidence="9 10">
    <name type="scientific">Subtercola boreus</name>
    <dbReference type="NCBI Taxonomy" id="120213"/>
    <lineage>
        <taxon>Bacteria</taxon>
        <taxon>Bacillati</taxon>
        <taxon>Actinomycetota</taxon>
        <taxon>Actinomycetes</taxon>
        <taxon>Micrococcales</taxon>
        <taxon>Microbacteriaceae</taxon>
        <taxon>Subtercola</taxon>
    </lineage>
</organism>
<dbReference type="PANTHER" id="PTHR42770:SF15">
    <property type="entry name" value="GLUTAMATE_GAMMA-AMINOBUTYRATE ANTIPORTER-RELATED"/>
    <property type="match status" value="1"/>
</dbReference>
<feature type="transmembrane region" description="Helical" evidence="8">
    <location>
        <begin position="48"/>
        <end position="70"/>
    </location>
</feature>
<evidence type="ECO:0000256" key="8">
    <source>
        <dbReference type="SAM" id="Phobius"/>
    </source>
</evidence>
<gene>
    <name evidence="9" type="ORF">B7R21_15870</name>
</gene>
<dbReference type="GO" id="GO:0022857">
    <property type="term" value="F:transmembrane transporter activity"/>
    <property type="evidence" value="ECO:0007669"/>
    <property type="project" value="InterPro"/>
</dbReference>
<protein>
    <submittedName>
        <fullName evidence="9">Transporter</fullName>
    </submittedName>
</protein>
<sequence length="529" mass="56134">MSSPKRTSFESKKKKNNLAMTVPTVAFLTAAAVVTSLRGLPVMAKEELTMFVYIGFATLLFLVPAALISAELGSAFSNRKGGVYTWIGEAFGQRWGFVGIWLQWIQNVVWYPTGLAFAAAAAAYALNQAGLAQAHVYVGVFCIVSYWLATLVALRGNALLAKIAKYGFLVGTVVPGAALLGLFIYWAATGHAMGWTTATDPAVATVVNGDSTPRLLPLLTGLGSLAFLGNIMLLFAGVEVQAVHVGEMKNPRRGFPAAMLLASGISVAVFLLGSIAVAGLVPYNDIVLQTGVFDAMGTVLVGLWNMNWLVQILAVLVCYGALSGALAWISAPSRALLTTAHDGVLPPILQKTNKAGVQRNILILQAIIVTAVSSIYLFTADVSGAFFLISTVTISLYIVMYMFMYAAAIRLRYTQPHLPRAFKIPGGKIGMWIVAGIGFIAVAFALLVSFFPPTQLPIGNPVTYVALVAGGLVVFVSAALLIYHFKKPSWRDGSPDQEPHEASFNPATPATALPDNPAPREPQKAGAPS</sequence>
<feature type="transmembrane region" description="Helical" evidence="8">
    <location>
        <begin position="166"/>
        <end position="188"/>
    </location>
</feature>
<feature type="transmembrane region" description="Helical" evidence="8">
    <location>
        <begin position="429"/>
        <end position="451"/>
    </location>
</feature>
<feature type="transmembrane region" description="Helical" evidence="8">
    <location>
        <begin position="361"/>
        <end position="379"/>
    </location>
</feature>
<evidence type="ECO:0000256" key="7">
    <source>
        <dbReference type="SAM" id="MobiDB-lite"/>
    </source>
</evidence>
<comment type="caution">
    <text evidence="9">The sequence shown here is derived from an EMBL/GenBank/DDBJ whole genome shotgun (WGS) entry which is preliminary data.</text>
</comment>
<evidence type="ECO:0000256" key="1">
    <source>
        <dbReference type="ARBA" id="ARBA00004651"/>
    </source>
</evidence>
<keyword evidence="3" id="KW-1003">Cell membrane</keyword>
<feature type="transmembrane region" description="Helical" evidence="8">
    <location>
        <begin position="385"/>
        <end position="408"/>
    </location>
</feature>
<dbReference type="InterPro" id="IPR002293">
    <property type="entry name" value="AA/rel_permease1"/>
</dbReference>
<dbReference type="RefSeq" id="WP_216364263.1">
    <property type="nucleotide sequence ID" value="NZ_NBXA01000026.1"/>
</dbReference>
<keyword evidence="2" id="KW-0813">Transport</keyword>
<dbReference type="Gene3D" id="1.20.1740.10">
    <property type="entry name" value="Amino acid/polyamine transporter I"/>
    <property type="match status" value="1"/>
</dbReference>
<reference evidence="9 10" key="1">
    <citation type="submission" date="2017-04" db="EMBL/GenBank/DDBJ databases">
        <title>Comparative genome analysis of Subtercola boreus.</title>
        <authorList>
            <person name="Cho Y.-J."/>
            <person name="Cho A."/>
            <person name="Kim O.-S."/>
            <person name="Lee J.-I."/>
        </authorList>
    </citation>
    <scope>NUCLEOTIDE SEQUENCE [LARGE SCALE GENOMIC DNA]</scope>
    <source>
        <strain evidence="9 10">P27444</strain>
    </source>
</reference>
<evidence type="ECO:0000256" key="5">
    <source>
        <dbReference type="ARBA" id="ARBA00022989"/>
    </source>
</evidence>
<keyword evidence="5 8" id="KW-1133">Transmembrane helix</keyword>
<dbReference type="InterPro" id="IPR050367">
    <property type="entry name" value="APC_superfamily"/>
</dbReference>
<accession>A0A3E0VDU7</accession>
<feature type="transmembrane region" description="Helical" evidence="8">
    <location>
        <begin position="257"/>
        <end position="281"/>
    </location>
</feature>
<dbReference type="PIRSF" id="PIRSF006060">
    <property type="entry name" value="AA_transporter"/>
    <property type="match status" value="1"/>
</dbReference>
<dbReference type="AlphaFoldDB" id="A0A3E0VDU7"/>
<dbReference type="GO" id="GO:0005886">
    <property type="term" value="C:plasma membrane"/>
    <property type="evidence" value="ECO:0007669"/>
    <property type="project" value="UniProtKB-SubCell"/>
</dbReference>
<dbReference type="Pfam" id="PF13520">
    <property type="entry name" value="AA_permease_2"/>
    <property type="match status" value="1"/>
</dbReference>
<feature type="transmembrane region" description="Helical" evidence="8">
    <location>
        <begin position="132"/>
        <end position="154"/>
    </location>
</feature>
<comment type="subcellular location">
    <subcellularLocation>
        <location evidence="1">Cell membrane</location>
        <topology evidence="1">Multi-pass membrane protein</topology>
    </subcellularLocation>
</comment>
<evidence type="ECO:0000313" key="10">
    <source>
        <dbReference type="Proteomes" id="UP000256709"/>
    </source>
</evidence>
<feature type="compositionally biased region" description="Basic and acidic residues" evidence="7">
    <location>
        <begin position="491"/>
        <end position="501"/>
    </location>
</feature>
<keyword evidence="6 8" id="KW-0472">Membrane</keyword>
<dbReference type="PANTHER" id="PTHR42770">
    <property type="entry name" value="AMINO ACID TRANSPORTER-RELATED"/>
    <property type="match status" value="1"/>
</dbReference>